<dbReference type="PANTHER" id="PTHR48475">
    <property type="entry name" value="RIBONUCLEASE H"/>
    <property type="match status" value="1"/>
</dbReference>
<dbReference type="PANTHER" id="PTHR48475:SF2">
    <property type="entry name" value="RIBONUCLEASE H"/>
    <property type="match status" value="1"/>
</dbReference>
<reference evidence="3" key="1">
    <citation type="journal article" date="2019" name="Plant Biotechnol. J.">
        <title>Genome sequencing of the Australian wild diploid species Gossypium australe highlights disease resistance and delayed gland morphogenesis.</title>
        <authorList>
            <person name="Cai Y."/>
            <person name="Cai X."/>
            <person name="Wang Q."/>
            <person name="Wang P."/>
            <person name="Zhang Y."/>
            <person name="Cai C."/>
            <person name="Xu Y."/>
            <person name="Wang K."/>
            <person name="Zhou Z."/>
            <person name="Wang C."/>
            <person name="Geng S."/>
            <person name="Li B."/>
            <person name="Dong Q."/>
            <person name="Hou Y."/>
            <person name="Wang H."/>
            <person name="Ai P."/>
            <person name="Liu Z."/>
            <person name="Yi F."/>
            <person name="Sun M."/>
            <person name="An G."/>
            <person name="Cheng J."/>
            <person name="Zhang Y."/>
            <person name="Shi Q."/>
            <person name="Xie Y."/>
            <person name="Shi X."/>
            <person name="Chang Y."/>
            <person name="Huang F."/>
            <person name="Chen Y."/>
            <person name="Hong S."/>
            <person name="Mi L."/>
            <person name="Sun Q."/>
            <person name="Zhang L."/>
            <person name="Zhou B."/>
            <person name="Peng R."/>
            <person name="Zhang X."/>
            <person name="Liu F."/>
        </authorList>
    </citation>
    <scope>NUCLEOTIDE SEQUENCE [LARGE SCALE GENOMIC DNA]</scope>
    <source>
        <strain evidence="3">cv. PA1801</strain>
    </source>
</reference>
<evidence type="ECO:0000259" key="1">
    <source>
        <dbReference type="Pfam" id="PF17919"/>
    </source>
</evidence>
<dbReference type="OrthoDB" id="1938451at2759"/>
<dbReference type="InterPro" id="IPR043502">
    <property type="entry name" value="DNA/RNA_pol_sf"/>
</dbReference>
<keyword evidence="3" id="KW-1185">Reference proteome</keyword>
<dbReference type="Pfam" id="PF17919">
    <property type="entry name" value="RT_RNaseH_2"/>
    <property type="match status" value="1"/>
</dbReference>
<dbReference type="SUPFAM" id="SSF56672">
    <property type="entry name" value="DNA/RNA polymerases"/>
    <property type="match status" value="1"/>
</dbReference>
<evidence type="ECO:0000313" key="2">
    <source>
        <dbReference type="EMBL" id="KAA3473386.1"/>
    </source>
</evidence>
<organism evidence="2 3">
    <name type="scientific">Gossypium australe</name>
    <dbReference type="NCBI Taxonomy" id="47621"/>
    <lineage>
        <taxon>Eukaryota</taxon>
        <taxon>Viridiplantae</taxon>
        <taxon>Streptophyta</taxon>
        <taxon>Embryophyta</taxon>
        <taxon>Tracheophyta</taxon>
        <taxon>Spermatophyta</taxon>
        <taxon>Magnoliopsida</taxon>
        <taxon>eudicotyledons</taxon>
        <taxon>Gunneridae</taxon>
        <taxon>Pentapetalae</taxon>
        <taxon>rosids</taxon>
        <taxon>malvids</taxon>
        <taxon>Malvales</taxon>
        <taxon>Malvaceae</taxon>
        <taxon>Malvoideae</taxon>
        <taxon>Gossypium</taxon>
    </lineage>
</organism>
<proteinExistence type="predicted"/>
<gene>
    <name evidence="2" type="ORF">EPI10_023765</name>
</gene>
<accession>A0A5B6VW49</accession>
<dbReference type="InterPro" id="IPR041577">
    <property type="entry name" value="RT_RNaseH_2"/>
</dbReference>
<dbReference type="EMBL" id="SMMG02000005">
    <property type="protein sequence ID" value="KAA3473386.1"/>
    <property type="molecule type" value="Genomic_DNA"/>
</dbReference>
<dbReference type="AlphaFoldDB" id="A0A5B6VW49"/>
<protein>
    <submittedName>
        <fullName evidence="2">Rve domain-containing protein/RVT_3 domain-containing protein</fullName>
    </submittedName>
</protein>
<dbReference type="Proteomes" id="UP000325315">
    <property type="component" value="Unassembled WGS sequence"/>
</dbReference>
<sequence length="128" mass="14496">MEMSPPKTIKDIQRLVGGVVVFKELKLYLTSPPLLKSPYVGETLYLYLATSEETIVTVLVKLEGVHQFLVYYVSKVLQNNELRYSKIEKCIYALIVAAHKLQPHFQAHPIVVVTNQPMNEVLPKVDAS</sequence>
<feature type="domain" description="Reverse transcriptase/retrotransposon-derived protein RNase H-like" evidence="1">
    <location>
        <begin position="22"/>
        <end position="112"/>
    </location>
</feature>
<name>A0A5B6VW49_9ROSI</name>
<comment type="caution">
    <text evidence="2">The sequence shown here is derived from an EMBL/GenBank/DDBJ whole genome shotgun (WGS) entry which is preliminary data.</text>
</comment>
<evidence type="ECO:0000313" key="3">
    <source>
        <dbReference type="Proteomes" id="UP000325315"/>
    </source>
</evidence>